<evidence type="ECO:0008006" key="4">
    <source>
        <dbReference type="Google" id="ProtNLM"/>
    </source>
</evidence>
<accession>A0AAE3ZA27</accession>
<feature type="chain" id="PRO_5042135993" description="Small secreted domain" evidence="1">
    <location>
        <begin position="28"/>
        <end position="85"/>
    </location>
</feature>
<evidence type="ECO:0000313" key="3">
    <source>
        <dbReference type="Proteomes" id="UP001180845"/>
    </source>
</evidence>
<evidence type="ECO:0000256" key="1">
    <source>
        <dbReference type="SAM" id="SignalP"/>
    </source>
</evidence>
<reference evidence="2" key="1">
    <citation type="submission" date="2023-07" db="EMBL/GenBank/DDBJ databases">
        <title>Sequencing the genomes of 1000 actinobacteria strains.</title>
        <authorList>
            <person name="Klenk H.-P."/>
        </authorList>
    </citation>
    <scope>NUCLEOTIDE SEQUENCE</scope>
    <source>
        <strain evidence="2">DSM 45977</strain>
    </source>
</reference>
<evidence type="ECO:0000313" key="2">
    <source>
        <dbReference type="EMBL" id="MDR7301097.1"/>
    </source>
</evidence>
<gene>
    <name evidence="2" type="ORF">JOF55_001278</name>
</gene>
<name>A0AAE3ZA27_9ACTN</name>
<keyword evidence="1" id="KW-0732">Signal</keyword>
<feature type="signal peptide" evidence="1">
    <location>
        <begin position="1"/>
        <end position="27"/>
    </location>
</feature>
<comment type="caution">
    <text evidence="2">The sequence shown here is derived from an EMBL/GenBank/DDBJ whole genome shotgun (WGS) entry which is preliminary data.</text>
</comment>
<dbReference type="Proteomes" id="UP001180845">
    <property type="component" value="Unassembled WGS sequence"/>
</dbReference>
<proteinExistence type="predicted"/>
<organism evidence="2 3">
    <name type="scientific">Haloactinomyces albus</name>
    <dbReference type="NCBI Taxonomy" id="1352928"/>
    <lineage>
        <taxon>Bacteria</taxon>
        <taxon>Bacillati</taxon>
        <taxon>Actinomycetota</taxon>
        <taxon>Actinomycetes</taxon>
        <taxon>Actinopolysporales</taxon>
        <taxon>Actinopolysporaceae</taxon>
        <taxon>Haloactinomyces</taxon>
    </lineage>
</organism>
<sequence length="85" mass="8457">MRIATRIAGATGVAALGMVTLGSTAFADSADNDGINVLNDNNISAVPVQLCGNNVAAVGVVIPVLSPQQSQCVNAPVVDHPSAES</sequence>
<dbReference type="RefSeq" id="WP_310270959.1">
    <property type="nucleotide sequence ID" value="NZ_JAVDXW010000001.1"/>
</dbReference>
<dbReference type="AlphaFoldDB" id="A0AAE3ZA27"/>
<dbReference type="EMBL" id="JAVDXW010000001">
    <property type="protein sequence ID" value="MDR7301097.1"/>
    <property type="molecule type" value="Genomic_DNA"/>
</dbReference>
<protein>
    <recommendedName>
        <fullName evidence="4">Small secreted domain</fullName>
    </recommendedName>
</protein>
<keyword evidence="3" id="KW-1185">Reference proteome</keyword>